<dbReference type="EMBL" id="UINC01012088">
    <property type="protein sequence ID" value="SVA52987.1"/>
    <property type="molecule type" value="Genomic_DNA"/>
</dbReference>
<sequence length="46" mass="4827">MIATTDFGRGYGGIEVGERLSAKLSGIIGEERVAVSVGATSHHLRK</sequence>
<protein>
    <submittedName>
        <fullName evidence="1">Uncharacterized protein</fullName>
    </submittedName>
</protein>
<reference evidence="1" key="1">
    <citation type="submission" date="2018-05" db="EMBL/GenBank/DDBJ databases">
        <authorList>
            <person name="Lanie J.A."/>
            <person name="Ng W.-L."/>
            <person name="Kazmierczak K.M."/>
            <person name="Andrzejewski T.M."/>
            <person name="Davidsen T.M."/>
            <person name="Wayne K.J."/>
            <person name="Tettelin H."/>
            <person name="Glass J.I."/>
            <person name="Rusch D."/>
            <person name="Podicherti R."/>
            <person name="Tsui H.-C.T."/>
            <person name="Winkler M.E."/>
        </authorList>
    </citation>
    <scope>NUCLEOTIDE SEQUENCE</scope>
</reference>
<organism evidence="1">
    <name type="scientific">marine metagenome</name>
    <dbReference type="NCBI Taxonomy" id="408172"/>
    <lineage>
        <taxon>unclassified sequences</taxon>
        <taxon>metagenomes</taxon>
        <taxon>ecological metagenomes</taxon>
    </lineage>
</organism>
<proteinExistence type="predicted"/>
<name>A0A381WLY7_9ZZZZ</name>
<accession>A0A381WLY7</accession>
<gene>
    <name evidence="1" type="ORF">METZ01_LOCUS105841</name>
</gene>
<dbReference type="AlphaFoldDB" id="A0A381WLY7"/>
<evidence type="ECO:0000313" key="1">
    <source>
        <dbReference type="EMBL" id="SVA52987.1"/>
    </source>
</evidence>